<reference evidence="1 2" key="1">
    <citation type="submission" date="2019-07" db="EMBL/GenBank/DDBJ databases">
        <title>Microlunatus dokdonensis sp. nov. isolated from the rhizospheric soil of the wild plant Elymus tsukushiensis.</title>
        <authorList>
            <person name="Ghim S.-Y."/>
            <person name="Hwang Y.-J."/>
            <person name="Son J.-S."/>
            <person name="Shin J.-H."/>
        </authorList>
    </citation>
    <scope>NUCLEOTIDE SEQUENCE [LARGE SCALE GENOMIC DNA]</scope>
    <source>
        <strain evidence="1 2">KUDC0627</strain>
    </source>
</reference>
<evidence type="ECO:0000313" key="1">
    <source>
        <dbReference type="EMBL" id="QDP97348.1"/>
    </source>
</evidence>
<protein>
    <submittedName>
        <fullName evidence="1">Nucleotidyl transferase AbiEii/AbiGii toxin family protein</fullName>
    </submittedName>
</protein>
<dbReference type="OrthoDB" id="4533139at2"/>
<dbReference type="RefSeq" id="WP_143987307.1">
    <property type="nucleotide sequence ID" value="NZ_CP041692.1"/>
</dbReference>
<sequence length="242" mass="26405">MNQFGVAYAQVERDPAISHVLAALAASDAKDDLVFLGGTALARTYLPDLRLSEDIDLITSNRRSSTARMIASAMESRLRRTLGRVTWQPSLIATSGSGAATMIIDDRIPIQIQLLSASGYPRWPTTVESVRQRYRDAPPALLPTLTPVAFAAAKTSAWYGRAAPRDLYDLWALAETGAIDAEATKLYRRHGPTTGNPADLFSINSAPTDRAWEAALAHQCRIRVGPDEAMRVVRTAWTEAAR</sequence>
<dbReference type="AlphaFoldDB" id="A0A516Q1R8"/>
<accession>A0A516Q1R8</accession>
<dbReference type="EMBL" id="CP041692">
    <property type="protein sequence ID" value="QDP97348.1"/>
    <property type="molecule type" value="Genomic_DNA"/>
</dbReference>
<name>A0A516Q1R8_9ACTN</name>
<organism evidence="1 2">
    <name type="scientific">Microlunatus elymi</name>
    <dbReference type="NCBI Taxonomy" id="2596828"/>
    <lineage>
        <taxon>Bacteria</taxon>
        <taxon>Bacillati</taxon>
        <taxon>Actinomycetota</taxon>
        <taxon>Actinomycetes</taxon>
        <taxon>Propionibacteriales</taxon>
        <taxon>Propionibacteriaceae</taxon>
        <taxon>Microlunatus</taxon>
    </lineage>
</organism>
<dbReference type="Pfam" id="PF08843">
    <property type="entry name" value="AbiEii"/>
    <property type="match status" value="1"/>
</dbReference>
<evidence type="ECO:0000313" key="2">
    <source>
        <dbReference type="Proteomes" id="UP000319263"/>
    </source>
</evidence>
<dbReference type="InterPro" id="IPR014942">
    <property type="entry name" value="AbiEii"/>
</dbReference>
<keyword evidence="1" id="KW-0808">Transferase</keyword>
<dbReference type="Proteomes" id="UP000319263">
    <property type="component" value="Chromosome"/>
</dbReference>
<dbReference type="KEGG" id="mik:FOE78_16740"/>
<dbReference type="GO" id="GO:0016740">
    <property type="term" value="F:transferase activity"/>
    <property type="evidence" value="ECO:0007669"/>
    <property type="project" value="UniProtKB-KW"/>
</dbReference>
<keyword evidence="2" id="KW-1185">Reference proteome</keyword>
<proteinExistence type="predicted"/>
<dbReference type="Gene3D" id="3.10.450.620">
    <property type="entry name" value="JHP933, nucleotidyltransferase-like core domain"/>
    <property type="match status" value="1"/>
</dbReference>
<gene>
    <name evidence="1" type="ORF">FOE78_16740</name>
</gene>